<reference evidence="2" key="1">
    <citation type="journal article" date="2014" name="Science">
        <title>Ancient hybridizations among the ancestral genomes of bread wheat.</title>
        <authorList>
            <consortium name="International Wheat Genome Sequencing Consortium,"/>
            <person name="Marcussen T."/>
            <person name="Sandve S.R."/>
            <person name="Heier L."/>
            <person name="Spannagl M."/>
            <person name="Pfeifer M."/>
            <person name="Jakobsen K.S."/>
            <person name="Wulff B.B."/>
            <person name="Steuernagel B."/>
            <person name="Mayer K.F."/>
            <person name="Olsen O.A."/>
        </authorList>
    </citation>
    <scope>NUCLEOTIDE SEQUENCE [LARGE SCALE GENOMIC DNA]</scope>
    <source>
        <strain evidence="2">cv. AL8/78</strain>
    </source>
</reference>
<reference evidence="2" key="2">
    <citation type="journal article" date="2017" name="Nat. Plants">
        <title>The Aegilops tauschii genome reveals multiple impacts of transposons.</title>
        <authorList>
            <person name="Zhao G."/>
            <person name="Zou C."/>
            <person name="Li K."/>
            <person name="Wang K."/>
            <person name="Li T."/>
            <person name="Gao L."/>
            <person name="Zhang X."/>
            <person name="Wang H."/>
            <person name="Yang Z."/>
            <person name="Liu X."/>
            <person name="Jiang W."/>
            <person name="Mao L."/>
            <person name="Kong X."/>
            <person name="Jiao Y."/>
            <person name="Jia J."/>
        </authorList>
    </citation>
    <scope>NUCLEOTIDE SEQUENCE [LARGE SCALE GENOMIC DNA]</scope>
    <source>
        <strain evidence="2">cv. AL8/78</strain>
    </source>
</reference>
<accession>A0A453SF30</accession>
<dbReference type="Gramene" id="AET7Gv20923100.22">
    <property type="protein sequence ID" value="AET7Gv20923100.22"/>
    <property type="gene ID" value="AET7Gv20923100"/>
</dbReference>
<keyword evidence="2" id="KW-1185">Reference proteome</keyword>
<evidence type="ECO:0000313" key="1">
    <source>
        <dbReference type="EnsemblPlants" id="AET7Gv20923100.22"/>
    </source>
</evidence>
<dbReference type="AlphaFoldDB" id="A0A453SF30"/>
<reference evidence="1" key="3">
    <citation type="journal article" date="2017" name="Nature">
        <title>Genome sequence of the progenitor of the wheat D genome Aegilops tauschii.</title>
        <authorList>
            <person name="Luo M.C."/>
            <person name="Gu Y.Q."/>
            <person name="Puiu D."/>
            <person name="Wang H."/>
            <person name="Twardziok S.O."/>
            <person name="Deal K.R."/>
            <person name="Huo N."/>
            <person name="Zhu T."/>
            <person name="Wang L."/>
            <person name="Wang Y."/>
            <person name="McGuire P.E."/>
            <person name="Liu S."/>
            <person name="Long H."/>
            <person name="Ramasamy R.K."/>
            <person name="Rodriguez J.C."/>
            <person name="Van S.L."/>
            <person name="Yuan L."/>
            <person name="Wang Z."/>
            <person name="Xia Z."/>
            <person name="Xiao L."/>
            <person name="Anderson O.D."/>
            <person name="Ouyang S."/>
            <person name="Liang Y."/>
            <person name="Zimin A.V."/>
            <person name="Pertea G."/>
            <person name="Qi P."/>
            <person name="Bennetzen J.L."/>
            <person name="Dai X."/>
            <person name="Dawson M.W."/>
            <person name="Muller H.G."/>
            <person name="Kugler K."/>
            <person name="Rivarola-Duarte L."/>
            <person name="Spannagl M."/>
            <person name="Mayer K.F.X."/>
            <person name="Lu F.H."/>
            <person name="Bevan M.W."/>
            <person name="Leroy P."/>
            <person name="Li P."/>
            <person name="You F.M."/>
            <person name="Sun Q."/>
            <person name="Liu Z."/>
            <person name="Lyons E."/>
            <person name="Wicker T."/>
            <person name="Salzberg S.L."/>
            <person name="Devos K.M."/>
            <person name="Dvorak J."/>
        </authorList>
    </citation>
    <scope>NUCLEOTIDE SEQUENCE [LARGE SCALE GENOMIC DNA]</scope>
    <source>
        <strain evidence="1">cv. AL8/78</strain>
    </source>
</reference>
<reference evidence="1" key="4">
    <citation type="submission" date="2019-03" db="UniProtKB">
        <authorList>
            <consortium name="EnsemblPlants"/>
        </authorList>
    </citation>
    <scope>IDENTIFICATION</scope>
</reference>
<evidence type="ECO:0000313" key="2">
    <source>
        <dbReference type="Proteomes" id="UP000015105"/>
    </source>
</evidence>
<reference evidence="1" key="5">
    <citation type="journal article" date="2021" name="G3 (Bethesda)">
        <title>Aegilops tauschii genome assembly Aet v5.0 features greater sequence contiguity and improved annotation.</title>
        <authorList>
            <person name="Wang L."/>
            <person name="Zhu T."/>
            <person name="Rodriguez J.C."/>
            <person name="Deal K.R."/>
            <person name="Dubcovsky J."/>
            <person name="McGuire P.E."/>
            <person name="Lux T."/>
            <person name="Spannagl M."/>
            <person name="Mayer K.F.X."/>
            <person name="Baldrich P."/>
            <person name="Meyers B.C."/>
            <person name="Huo N."/>
            <person name="Gu Y.Q."/>
            <person name="Zhou H."/>
            <person name="Devos K.M."/>
            <person name="Bennetzen J.L."/>
            <person name="Unver T."/>
            <person name="Budak H."/>
            <person name="Gulick P.J."/>
            <person name="Galiba G."/>
            <person name="Kalapos B."/>
            <person name="Nelson D.R."/>
            <person name="Li P."/>
            <person name="You F.M."/>
            <person name="Luo M.C."/>
            <person name="Dvorak J."/>
        </authorList>
    </citation>
    <scope>NUCLEOTIDE SEQUENCE [LARGE SCALE GENOMIC DNA]</scope>
    <source>
        <strain evidence="1">cv. AL8/78</strain>
    </source>
</reference>
<proteinExistence type="predicted"/>
<dbReference type="Proteomes" id="UP000015105">
    <property type="component" value="Chromosome 7D"/>
</dbReference>
<sequence>MRSPSVWVGELITGVTYWQAAGREWLCCHSATVHRQPTPAPQRGPPLPFTQQALAGETFLLSFDLCLSLWLRWAKALSLATRMLLQLPTPRLQPPSMDYSYRVGNY</sequence>
<dbReference type="EnsemblPlants" id="AET7Gv20923100.22">
    <property type="protein sequence ID" value="AET7Gv20923100.22"/>
    <property type="gene ID" value="AET7Gv20923100"/>
</dbReference>
<name>A0A453SF30_AEGTS</name>
<protein>
    <submittedName>
        <fullName evidence="1">Uncharacterized protein</fullName>
    </submittedName>
</protein>
<organism evidence="1 2">
    <name type="scientific">Aegilops tauschii subsp. strangulata</name>
    <name type="common">Goatgrass</name>
    <dbReference type="NCBI Taxonomy" id="200361"/>
    <lineage>
        <taxon>Eukaryota</taxon>
        <taxon>Viridiplantae</taxon>
        <taxon>Streptophyta</taxon>
        <taxon>Embryophyta</taxon>
        <taxon>Tracheophyta</taxon>
        <taxon>Spermatophyta</taxon>
        <taxon>Magnoliopsida</taxon>
        <taxon>Liliopsida</taxon>
        <taxon>Poales</taxon>
        <taxon>Poaceae</taxon>
        <taxon>BOP clade</taxon>
        <taxon>Pooideae</taxon>
        <taxon>Triticodae</taxon>
        <taxon>Triticeae</taxon>
        <taxon>Triticinae</taxon>
        <taxon>Aegilops</taxon>
    </lineage>
</organism>